<dbReference type="Pfam" id="PF00190">
    <property type="entry name" value="Cupin_1"/>
    <property type="match status" value="1"/>
</dbReference>
<protein>
    <recommendedName>
        <fullName evidence="1">Cupin type-1 domain-containing protein</fullName>
    </recommendedName>
</protein>
<feature type="domain" description="Cupin type-1" evidence="1">
    <location>
        <begin position="40"/>
        <end position="108"/>
    </location>
</feature>
<evidence type="ECO:0000313" key="3">
    <source>
        <dbReference type="Proteomes" id="UP000176377"/>
    </source>
</evidence>
<proteinExistence type="predicted"/>
<dbReference type="InterPro" id="IPR011051">
    <property type="entry name" value="RmlC_Cupin_sf"/>
</dbReference>
<comment type="caution">
    <text evidence="2">The sequence shown here is derived from an EMBL/GenBank/DDBJ whole genome shotgun (WGS) entry which is preliminary data.</text>
</comment>
<evidence type="ECO:0000313" key="2">
    <source>
        <dbReference type="EMBL" id="OGG58866.1"/>
    </source>
</evidence>
<accession>A0A1F6DBS1</accession>
<gene>
    <name evidence="2" type="ORF">A2765_00605</name>
</gene>
<dbReference type="CDD" id="cd02208">
    <property type="entry name" value="cupin_RmlC-like"/>
    <property type="match status" value="1"/>
</dbReference>
<dbReference type="Gene3D" id="2.60.120.10">
    <property type="entry name" value="Jelly Rolls"/>
    <property type="match status" value="1"/>
</dbReference>
<organism evidence="2 3">
    <name type="scientific">Candidatus Kaiserbacteria bacterium RIFCSPHIGHO2_01_FULL_56_24</name>
    <dbReference type="NCBI Taxonomy" id="1798487"/>
    <lineage>
        <taxon>Bacteria</taxon>
        <taxon>Candidatus Kaiseribacteriota</taxon>
    </lineage>
</organism>
<dbReference type="Proteomes" id="UP000176377">
    <property type="component" value="Unassembled WGS sequence"/>
</dbReference>
<name>A0A1F6DBS1_9BACT</name>
<dbReference type="SUPFAM" id="SSF51182">
    <property type="entry name" value="RmlC-like cupins"/>
    <property type="match status" value="1"/>
</dbReference>
<dbReference type="InterPro" id="IPR006045">
    <property type="entry name" value="Cupin_1"/>
</dbReference>
<dbReference type="EMBL" id="MFLA01000026">
    <property type="protein sequence ID" value="OGG58866.1"/>
    <property type="molecule type" value="Genomic_DNA"/>
</dbReference>
<sequence length="141" mass="15818">MNTKKIQPACNLDTIRDGRGGIFTYYPEKPIVEFNFQFINKGKVRGNHSHPEFDEYYVITDGNGVLVSKDESGKEEFLYVSKGDCTYTPQGVVHVLYAITDMNIVTFLTKKWDDCEVPIIHENLGMGAGDHGDPNFKPPAA</sequence>
<dbReference type="AlphaFoldDB" id="A0A1F6DBS1"/>
<dbReference type="InterPro" id="IPR014710">
    <property type="entry name" value="RmlC-like_jellyroll"/>
</dbReference>
<reference evidence="2 3" key="1">
    <citation type="journal article" date="2016" name="Nat. Commun.">
        <title>Thousands of microbial genomes shed light on interconnected biogeochemical processes in an aquifer system.</title>
        <authorList>
            <person name="Anantharaman K."/>
            <person name="Brown C.T."/>
            <person name="Hug L.A."/>
            <person name="Sharon I."/>
            <person name="Castelle C.J."/>
            <person name="Probst A.J."/>
            <person name="Thomas B.C."/>
            <person name="Singh A."/>
            <person name="Wilkins M.J."/>
            <person name="Karaoz U."/>
            <person name="Brodie E.L."/>
            <person name="Williams K.H."/>
            <person name="Hubbard S.S."/>
            <person name="Banfield J.F."/>
        </authorList>
    </citation>
    <scope>NUCLEOTIDE SEQUENCE [LARGE SCALE GENOMIC DNA]</scope>
</reference>
<evidence type="ECO:0000259" key="1">
    <source>
        <dbReference type="Pfam" id="PF00190"/>
    </source>
</evidence>